<evidence type="ECO:0000256" key="1">
    <source>
        <dbReference type="ARBA" id="ARBA00001933"/>
    </source>
</evidence>
<dbReference type="Proteomes" id="UP001157134">
    <property type="component" value="Unassembled WGS sequence"/>
</dbReference>
<sequence length="551" mass="61099">MTTEMTVAKKFRNKFPILNQKVHGMPLIYFDNGATTQKPLQVIEAHREYYELKNANVHRASHAISAQATQAFEYSRTLTAQFINASSDKEIIWTSGTTEAINIIAQCWGHENLTKDDEIIISVAEHHANLVPWQMLAKQTGAVLKAVGVDAAGQLDITEFTSKISKRTKLVAINHISNVTGKINPVEEVIALSKAEGAKVLIDGAQAIAHLTVDVTQLDCDFYVFSAHKMFGPTGLGVLYGKASILSEMSPYQFGGEMIKSVSLVNGTTFNELPFKLEAGTPNISAVVSFSEAIKLIVEYRDYIDEQDKQLTQALYKALDSIEEVEFLFEGQSDIPLLAFQLKGHHNQDVSTYLDSQGIAIRAGHHCAMPLMEYLNINGCLRVSLAPYNTLEEIELLVQAIKRLLTSDSNQEPTAGVEEQASEVLDIIKRFKNASSWDKKHREIMLFGKSFTRMDKSRRTEDSVISGCESQAWLVADKQGAKYTFSADSDAKVVRGLLHITIAAYQGKTADEIQTFEIEEYFEVLGLLHHLSPSRGNGLLAIVDKIRKLAV</sequence>
<evidence type="ECO:0000256" key="2">
    <source>
        <dbReference type="ARBA" id="ARBA00010447"/>
    </source>
</evidence>
<dbReference type="SUPFAM" id="SSF53383">
    <property type="entry name" value="PLP-dependent transferases"/>
    <property type="match status" value="1"/>
</dbReference>
<dbReference type="Gene3D" id="3.90.1010.10">
    <property type="match status" value="1"/>
</dbReference>
<name>A0ABQ6HGS7_9GAMM</name>
<gene>
    <name evidence="9" type="ORF">tloyanaT_35530</name>
</gene>
<dbReference type="InterPro" id="IPR003808">
    <property type="entry name" value="Fe-S_metab-assoc_dom"/>
</dbReference>
<dbReference type="InterPro" id="IPR000192">
    <property type="entry name" value="Aminotrans_V_dom"/>
</dbReference>
<accession>A0ABQ6HGS7</accession>
<reference evidence="9 10" key="1">
    <citation type="submission" date="2023-03" db="EMBL/GenBank/DDBJ databases">
        <title>Thalassotalea loyana LMG 22536T draft genome sequence.</title>
        <authorList>
            <person name="Sawabe T."/>
        </authorList>
    </citation>
    <scope>NUCLEOTIDE SEQUENCE [LARGE SCALE GENOMIC DNA]</scope>
    <source>
        <strain evidence="9 10">LMG 22536</strain>
    </source>
</reference>
<comment type="catalytic activity">
    <reaction evidence="6">
        <text>(sulfur carrier)-H + L-cysteine = (sulfur carrier)-SH + L-alanine</text>
        <dbReference type="Rhea" id="RHEA:43892"/>
        <dbReference type="Rhea" id="RHEA-COMP:14737"/>
        <dbReference type="Rhea" id="RHEA-COMP:14739"/>
        <dbReference type="ChEBI" id="CHEBI:29917"/>
        <dbReference type="ChEBI" id="CHEBI:35235"/>
        <dbReference type="ChEBI" id="CHEBI:57972"/>
        <dbReference type="ChEBI" id="CHEBI:64428"/>
        <dbReference type="EC" id="2.8.1.7"/>
    </reaction>
</comment>
<keyword evidence="5" id="KW-0663">Pyridoxal phosphate</keyword>
<dbReference type="SUPFAM" id="SSF82649">
    <property type="entry name" value="SufE/NifU"/>
    <property type="match status" value="1"/>
</dbReference>
<dbReference type="EMBL" id="BSSV01000010">
    <property type="protein sequence ID" value="GLX87300.1"/>
    <property type="molecule type" value="Genomic_DNA"/>
</dbReference>
<organism evidence="9 10">
    <name type="scientific">Thalassotalea loyana</name>
    <dbReference type="NCBI Taxonomy" id="280483"/>
    <lineage>
        <taxon>Bacteria</taxon>
        <taxon>Pseudomonadati</taxon>
        <taxon>Pseudomonadota</taxon>
        <taxon>Gammaproteobacteria</taxon>
        <taxon>Alteromonadales</taxon>
        <taxon>Colwelliaceae</taxon>
        <taxon>Thalassotalea</taxon>
    </lineage>
</organism>
<evidence type="ECO:0000256" key="6">
    <source>
        <dbReference type="ARBA" id="ARBA00050776"/>
    </source>
</evidence>
<comment type="similarity">
    <text evidence="2">Belongs to the class-V pyridoxal-phosphate-dependent aminotransferase family. Csd subfamily.</text>
</comment>
<protein>
    <recommendedName>
        <fullName evidence="3">cysteine desulfurase</fullName>
        <ecNumber evidence="3">2.8.1.7</ecNumber>
    </recommendedName>
</protein>
<dbReference type="InterPro" id="IPR015424">
    <property type="entry name" value="PyrdxlP-dep_Trfase"/>
</dbReference>
<dbReference type="Gene3D" id="3.40.640.10">
    <property type="entry name" value="Type I PLP-dependent aspartate aminotransferase-like (Major domain)"/>
    <property type="match status" value="1"/>
</dbReference>
<dbReference type="EC" id="2.8.1.7" evidence="3"/>
<keyword evidence="4" id="KW-0808">Transferase</keyword>
<evidence type="ECO:0000313" key="10">
    <source>
        <dbReference type="Proteomes" id="UP001157134"/>
    </source>
</evidence>
<evidence type="ECO:0000313" key="9">
    <source>
        <dbReference type="EMBL" id="GLX87300.1"/>
    </source>
</evidence>
<evidence type="ECO:0000256" key="3">
    <source>
        <dbReference type="ARBA" id="ARBA00012239"/>
    </source>
</evidence>
<dbReference type="CDD" id="cd06453">
    <property type="entry name" value="SufS_like"/>
    <property type="match status" value="1"/>
</dbReference>
<feature type="domain" description="Fe-S metabolism associated" evidence="8">
    <location>
        <begin position="429"/>
        <end position="548"/>
    </location>
</feature>
<evidence type="ECO:0000259" key="8">
    <source>
        <dbReference type="Pfam" id="PF02657"/>
    </source>
</evidence>
<dbReference type="InterPro" id="IPR015421">
    <property type="entry name" value="PyrdxlP-dep_Trfase_major"/>
</dbReference>
<comment type="cofactor">
    <cofactor evidence="1">
        <name>pyridoxal 5'-phosphate</name>
        <dbReference type="ChEBI" id="CHEBI:597326"/>
    </cofactor>
</comment>
<dbReference type="NCBIfam" id="TIGR01979">
    <property type="entry name" value="sufS"/>
    <property type="match status" value="1"/>
</dbReference>
<dbReference type="Pfam" id="PF02657">
    <property type="entry name" value="SufE"/>
    <property type="match status" value="1"/>
</dbReference>
<dbReference type="PROSITE" id="PS00595">
    <property type="entry name" value="AA_TRANSFER_CLASS_5"/>
    <property type="match status" value="1"/>
</dbReference>
<dbReference type="InterPro" id="IPR010970">
    <property type="entry name" value="Cys_dSase_SufS"/>
</dbReference>
<dbReference type="Pfam" id="PF00266">
    <property type="entry name" value="Aminotran_5"/>
    <property type="match status" value="1"/>
</dbReference>
<dbReference type="PANTHER" id="PTHR43586">
    <property type="entry name" value="CYSTEINE DESULFURASE"/>
    <property type="match status" value="1"/>
</dbReference>
<evidence type="ECO:0000256" key="4">
    <source>
        <dbReference type="ARBA" id="ARBA00022679"/>
    </source>
</evidence>
<dbReference type="PANTHER" id="PTHR43586:SF8">
    <property type="entry name" value="CYSTEINE DESULFURASE 1, CHLOROPLASTIC"/>
    <property type="match status" value="1"/>
</dbReference>
<evidence type="ECO:0000256" key="5">
    <source>
        <dbReference type="ARBA" id="ARBA00022898"/>
    </source>
</evidence>
<comment type="caution">
    <text evidence="9">The sequence shown here is derived from an EMBL/GenBank/DDBJ whole genome shotgun (WGS) entry which is preliminary data.</text>
</comment>
<feature type="domain" description="Aminotransferase class V" evidence="7">
    <location>
        <begin position="28"/>
        <end position="397"/>
    </location>
</feature>
<evidence type="ECO:0000259" key="7">
    <source>
        <dbReference type="Pfam" id="PF00266"/>
    </source>
</evidence>
<keyword evidence="10" id="KW-1185">Reference proteome</keyword>
<dbReference type="Gene3D" id="3.90.1150.10">
    <property type="entry name" value="Aspartate Aminotransferase, domain 1"/>
    <property type="match status" value="1"/>
</dbReference>
<dbReference type="InterPro" id="IPR020578">
    <property type="entry name" value="Aminotrans_V_PyrdxlP_BS"/>
</dbReference>
<dbReference type="InterPro" id="IPR015422">
    <property type="entry name" value="PyrdxlP-dep_Trfase_small"/>
</dbReference>
<proteinExistence type="inferred from homology"/>